<proteinExistence type="predicted"/>
<organism evidence="1 2">
    <name type="scientific">Aliisedimentitalea scapharcae</name>
    <dbReference type="NCBI Taxonomy" id="1524259"/>
    <lineage>
        <taxon>Bacteria</taxon>
        <taxon>Pseudomonadati</taxon>
        <taxon>Pseudomonadota</taxon>
        <taxon>Alphaproteobacteria</taxon>
        <taxon>Rhodobacterales</taxon>
        <taxon>Roseobacteraceae</taxon>
        <taxon>Aliisedimentitalea</taxon>
    </lineage>
</organism>
<protein>
    <recommendedName>
        <fullName evidence="3">Lipopolysaccharide export system protein LptC</fullName>
    </recommendedName>
</protein>
<keyword evidence="2" id="KW-1185">Reference proteome</keyword>
<dbReference type="RefSeq" id="WP_406647420.1">
    <property type="nucleotide sequence ID" value="NZ_CP123584.1"/>
</dbReference>
<evidence type="ECO:0000313" key="2">
    <source>
        <dbReference type="Proteomes" id="UP001623232"/>
    </source>
</evidence>
<dbReference type="EMBL" id="CP123584">
    <property type="protein sequence ID" value="WZK89289.1"/>
    <property type="molecule type" value="Genomic_DNA"/>
</dbReference>
<reference evidence="1 2" key="1">
    <citation type="submission" date="2023-04" db="EMBL/GenBank/DDBJ databases">
        <title>Complete genome sequence of Alisedimentitalea scapharcae.</title>
        <authorList>
            <person name="Rong J.-C."/>
            <person name="Yi M.-L."/>
            <person name="Zhao Q."/>
        </authorList>
    </citation>
    <scope>NUCLEOTIDE SEQUENCE [LARGE SCALE GENOMIC DNA]</scope>
    <source>
        <strain evidence="1 2">KCTC 42119</strain>
    </source>
</reference>
<name>A0ABZ2XVB7_9RHOB</name>
<evidence type="ECO:0000313" key="1">
    <source>
        <dbReference type="EMBL" id="WZK89289.1"/>
    </source>
</evidence>
<evidence type="ECO:0008006" key="3">
    <source>
        <dbReference type="Google" id="ProtNLM"/>
    </source>
</evidence>
<accession>A0ABZ2XVB7</accession>
<gene>
    <name evidence="1" type="ORF">QEZ52_01685</name>
</gene>
<sequence>MDGYSRIVAFLKVLLPLAALGLLSTLFLISRGSETETKIPFAKREIEERTRDQQVTAPFFSGTTAQGDEIMVTASLARPGGNDTPAVATDLNARIRMADGSEMTLQSDTGRVRLDKDKASFIGNVEIVSSTGIVINTDRLNTALSGVSGNSPGPITGAGPIGDFTAGTMHFSSKSEGGPVHMLFNEGVKLIYTPQKPER</sequence>
<dbReference type="Proteomes" id="UP001623232">
    <property type="component" value="Chromosome"/>
</dbReference>